<dbReference type="InterPro" id="IPR039420">
    <property type="entry name" value="WalR-like"/>
</dbReference>
<keyword evidence="3" id="KW-0238">DNA-binding</keyword>
<dbReference type="GO" id="GO:0000160">
    <property type="term" value="P:phosphorelay signal transduction system"/>
    <property type="evidence" value="ECO:0007669"/>
    <property type="project" value="InterPro"/>
</dbReference>
<dbReference type="CDD" id="cd17535">
    <property type="entry name" value="REC_NarL-like"/>
    <property type="match status" value="1"/>
</dbReference>
<dbReference type="RefSeq" id="WP_262434315.1">
    <property type="nucleotide sequence ID" value="NZ_JACRTF010000001.1"/>
</dbReference>
<dbReference type="SMART" id="SM00421">
    <property type="entry name" value="HTH_LUXR"/>
    <property type="match status" value="1"/>
</dbReference>
<name>A0A926F4D7_9BACT</name>
<organism evidence="8 9">
    <name type="scientific">Jilunia laotingensis</name>
    <dbReference type="NCBI Taxonomy" id="2763675"/>
    <lineage>
        <taxon>Bacteria</taxon>
        <taxon>Pseudomonadati</taxon>
        <taxon>Bacteroidota</taxon>
        <taxon>Bacteroidia</taxon>
        <taxon>Bacteroidales</taxon>
        <taxon>Bacteroidaceae</taxon>
        <taxon>Jilunia</taxon>
    </lineage>
</organism>
<dbReference type="InterPro" id="IPR011006">
    <property type="entry name" value="CheY-like_superfamily"/>
</dbReference>
<dbReference type="EMBL" id="JACRTF010000001">
    <property type="protein sequence ID" value="MBC8593166.1"/>
    <property type="molecule type" value="Genomic_DNA"/>
</dbReference>
<dbReference type="PROSITE" id="PS50043">
    <property type="entry name" value="HTH_LUXR_2"/>
    <property type="match status" value="1"/>
</dbReference>
<keyword evidence="1 5" id="KW-0597">Phosphoprotein</keyword>
<dbReference type="SUPFAM" id="SSF46894">
    <property type="entry name" value="C-terminal effector domain of the bipartite response regulators"/>
    <property type="match status" value="1"/>
</dbReference>
<dbReference type="InterPro" id="IPR000792">
    <property type="entry name" value="Tscrpt_reg_LuxR_C"/>
</dbReference>
<dbReference type="Gene3D" id="3.40.50.2300">
    <property type="match status" value="1"/>
</dbReference>
<dbReference type="PROSITE" id="PS00622">
    <property type="entry name" value="HTH_LUXR_1"/>
    <property type="match status" value="1"/>
</dbReference>
<accession>A0A926F4D7</accession>
<dbReference type="InterPro" id="IPR016032">
    <property type="entry name" value="Sig_transdc_resp-reg_C-effctor"/>
</dbReference>
<evidence type="ECO:0000313" key="8">
    <source>
        <dbReference type="EMBL" id="MBC8593166.1"/>
    </source>
</evidence>
<dbReference type="Pfam" id="PF00072">
    <property type="entry name" value="Response_reg"/>
    <property type="match status" value="1"/>
</dbReference>
<evidence type="ECO:0000256" key="4">
    <source>
        <dbReference type="ARBA" id="ARBA00023163"/>
    </source>
</evidence>
<feature type="domain" description="Response regulatory" evidence="7">
    <location>
        <begin position="6"/>
        <end position="122"/>
    </location>
</feature>
<dbReference type="AlphaFoldDB" id="A0A926F4D7"/>
<comment type="caution">
    <text evidence="8">The sequence shown here is derived from an EMBL/GenBank/DDBJ whole genome shotgun (WGS) entry which is preliminary data.</text>
</comment>
<dbReference type="PANTHER" id="PTHR43214:SF41">
    <property type="entry name" value="NITRATE_NITRITE RESPONSE REGULATOR PROTEIN NARP"/>
    <property type="match status" value="1"/>
</dbReference>
<dbReference type="Gene3D" id="1.10.10.10">
    <property type="entry name" value="Winged helix-like DNA-binding domain superfamily/Winged helix DNA-binding domain"/>
    <property type="match status" value="1"/>
</dbReference>
<dbReference type="SMART" id="SM00448">
    <property type="entry name" value="REC"/>
    <property type="match status" value="1"/>
</dbReference>
<dbReference type="InterPro" id="IPR001789">
    <property type="entry name" value="Sig_transdc_resp-reg_receiver"/>
</dbReference>
<dbReference type="GO" id="GO:0003677">
    <property type="term" value="F:DNA binding"/>
    <property type="evidence" value="ECO:0007669"/>
    <property type="project" value="UniProtKB-KW"/>
</dbReference>
<gene>
    <name evidence="8" type="ORF">H8744_07860</name>
</gene>
<dbReference type="GO" id="GO:0006355">
    <property type="term" value="P:regulation of DNA-templated transcription"/>
    <property type="evidence" value="ECO:0007669"/>
    <property type="project" value="InterPro"/>
</dbReference>
<sequence length="215" mass="24289">MKEKAEILIVDDHALILEGLCKVLGRIPEVVVANAVTTGREAIALIEERDYDIYIIDISIPDVSGFELIDMIREINEDARIIVNTMHDEIWYINRLVRQGVNAVTLKISDTIEIEKAIKSVLQGKAYTCPRFESIRQKLNHASCDIHPKDVPTRRELEVLQAVSEGLSTAEIGLRLDITENTVETFRRRLIQKFDAKNAIDLVVKAMAQGWIKVG</sequence>
<keyword evidence="9" id="KW-1185">Reference proteome</keyword>
<keyword evidence="4" id="KW-0804">Transcription</keyword>
<dbReference type="InterPro" id="IPR058245">
    <property type="entry name" value="NreC/VraR/RcsB-like_REC"/>
</dbReference>
<evidence type="ECO:0000259" key="7">
    <source>
        <dbReference type="PROSITE" id="PS50110"/>
    </source>
</evidence>
<evidence type="ECO:0000256" key="3">
    <source>
        <dbReference type="ARBA" id="ARBA00023125"/>
    </source>
</evidence>
<dbReference type="PANTHER" id="PTHR43214">
    <property type="entry name" value="TWO-COMPONENT RESPONSE REGULATOR"/>
    <property type="match status" value="1"/>
</dbReference>
<reference evidence="8" key="1">
    <citation type="submission" date="2020-08" db="EMBL/GenBank/DDBJ databases">
        <title>Genome public.</title>
        <authorList>
            <person name="Liu C."/>
            <person name="Sun Q."/>
        </authorList>
    </citation>
    <scope>NUCLEOTIDE SEQUENCE</scope>
    <source>
        <strain evidence="8">N12</strain>
    </source>
</reference>
<dbReference type="Proteomes" id="UP000651085">
    <property type="component" value="Unassembled WGS sequence"/>
</dbReference>
<protein>
    <submittedName>
        <fullName evidence="8">Response regulator transcription factor</fullName>
    </submittedName>
</protein>
<proteinExistence type="predicted"/>
<evidence type="ECO:0000256" key="5">
    <source>
        <dbReference type="PROSITE-ProRule" id="PRU00169"/>
    </source>
</evidence>
<dbReference type="CDD" id="cd06170">
    <property type="entry name" value="LuxR_C_like"/>
    <property type="match status" value="1"/>
</dbReference>
<feature type="modified residue" description="4-aspartylphosphate" evidence="5">
    <location>
        <position position="57"/>
    </location>
</feature>
<dbReference type="InterPro" id="IPR036388">
    <property type="entry name" value="WH-like_DNA-bd_sf"/>
</dbReference>
<evidence type="ECO:0000256" key="2">
    <source>
        <dbReference type="ARBA" id="ARBA00023015"/>
    </source>
</evidence>
<dbReference type="Pfam" id="PF00196">
    <property type="entry name" value="GerE"/>
    <property type="match status" value="1"/>
</dbReference>
<dbReference type="SUPFAM" id="SSF52172">
    <property type="entry name" value="CheY-like"/>
    <property type="match status" value="1"/>
</dbReference>
<evidence type="ECO:0000256" key="1">
    <source>
        <dbReference type="ARBA" id="ARBA00022553"/>
    </source>
</evidence>
<evidence type="ECO:0000259" key="6">
    <source>
        <dbReference type="PROSITE" id="PS50043"/>
    </source>
</evidence>
<dbReference type="PROSITE" id="PS50110">
    <property type="entry name" value="RESPONSE_REGULATORY"/>
    <property type="match status" value="1"/>
</dbReference>
<keyword evidence="2" id="KW-0805">Transcription regulation</keyword>
<dbReference type="PRINTS" id="PR00038">
    <property type="entry name" value="HTHLUXR"/>
</dbReference>
<evidence type="ECO:0000313" key="9">
    <source>
        <dbReference type="Proteomes" id="UP000651085"/>
    </source>
</evidence>
<feature type="domain" description="HTH luxR-type" evidence="6">
    <location>
        <begin position="145"/>
        <end position="210"/>
    </location>
</feature>